<evidence type="ECO:0000313" key="6">
    <source>
        <dbReference type="Proteomes" id="UP000231655"/>
    </source>
</evidence>
<proteinExistence type="predicted"/>
<dbReference type="SUPFAM" id="SSF56349">
    <property type="entry name" value="DNA breaking-rejoining enzymes"/>
    <property type="match status" value="1"/>
</dbReference>
<dbReference type="RefSeq" id="WP_097146965.1">
    <property type="nucleotide sequence ID" value="NZ_OBEA01000006.1"/>
</dbReference>
<organism evidence="5 6">
    <name type="scientific">Pseudooceanicola antarcticus</name>
    <dbReference type="NCBI Taxonomy" id="1247613"/>
    <lineage>
        <taxon>Bacteria</taxon>
        <taxon>Pseudomonadati</taxon>
        <taxon>Pseudomonadota</taxon>
        <taxon>Alphaproteobacteria</taxon>
        <taxon>Rhodobacterales</taxon>
        <taxon>Paracoccaceae</taxon>
        <taxon>Pseudooceanicola</taxon>
    </lineage>
</organism>
<dbReference type="GO" id="GO:0015074">
    <property type="term" value="P:DNA integration"/>
    <property type="evidence" value="ECO:0007669"/>
    <property type="project" value="UniProtKB-KW"/>
</dbReference>
<name>A0A285J7V0_9RHOB</name>
<accession>A0A285J7V0</accession>
<evidence type="ECO:0000256" key="2">
    <source>
        <dbReference type="ARBA" id="ARBA00023172"/>
    </source>
</evidence>
<dbReference type="InterPro" id="IPR002104">
    <property type="entry name" value="Integrase_catalytic"/>
</dbReference>
<evidence type="ECO:0000313" key="5">
    <source>
        <dbReference type="EMBL" id="SNY56409.1"/>
    </source>
</evidence>
<keyword evidence="2" id="KW-0233">DNA recombination</keyword>
<dbReference type="Pfam" id="PF00589">
    <property type="entry name" value="Phage_integrase"/>
    <property type="match status" value="1"/>
</dbReference>
<evidence type="ECO:0000313" key="7">
    <source>
        <dbReference type="Proteomes" id="UP000231702"/>
    </source>
</evidence>
<dbReference type="Proteomes" id="UP000231655">
    <property type="component" value="Unassembled WGS sequence"/>
</dbReference>
<dbReference type="PANTHER" id="PTHR30349:SF94">
    <property type="entry name" value="INTEGRASE_RECOMBINASE HI_1414-RELATED"/>
    <property type="match status" value="1"/>
</dbReference>
<sequence>MGSITERRRGNGSIAYRAAVVIRRDGKRHTFTQTFDREQAAKRWISKKERELAAPGGLERATTPAETLGNAIDRYLSESRTAVGKTKAQVLETIKGCDLASLPCAEITSDTLVQFAHEISEGRKPQTVGNYLSHLSAIFAIARPAWGLPLDRQAMQDAMIVARRMGLISKSAKRERRPSVEEMDKLMSHFADRHLRGRSLPMHHVCAFALFSTRRQEEILRISWDDLEADHSRVLVRDMKHPGEKIGNDIWCELTPEALSIALAQARVTGERRIFPFSTDAVSASFTRACKLLGIEDLHFHDLRHEGVSRLFEMGRTIPQAASVSGHRSWQSLQRYSHLRTTGDKWLDWAWLPRITAASHTM</sequence>
<dbReference type="Proteomes" id="UP000231702">
    <property type="component" value="Unassembled WGS sequence"/>
</dbReference>
<dbReference type="PANTHER" id="PTHR30349">
    <property type="entry name" value="PHAGE INTEGRASE-RELATED"/>
    <property type="match status" value="1"/>
</dbReference>
<dbReference type="PROSITE" id="PS51898">
    <property type="entry name" value="TYR_RECOMBINASE"/>
    <property type="match status" value="1"/>
</dbReference>
<dbReference type="InterPro" id="IPR011010">
    <property type="entry name" value="DNA_brk_join_enz"/>
</dbReference>
<dbReference type="Gene3D" id="1.10.443.10">
    <property type="entry name" value="Intergrase catalytic core"/>
    <property type="match status" value="1"/>
</dbReference>
<keyword evidence="7" id="KW-1185">Reference proteome</keyword>
<dbReference type="EMBL" id="PGTD01000018">
    <property type="protein sequence ID" value="PJE27081.1"/>
    <property type="molecule type" value="Genomic_DNA"/>
</dbReference>
<dbReference type="InterPro" id="IPR013762">
    <property type="entry name" value="Integrase-like_cat_sf"/>
</dbReference>
<dbReference type="InterPro" id="IPR050090">
    <property type="entry name" value="Tyrosine_recombinase_XerCD"/>
</dbReference>
<dbReference type="EMBL" id="OBEA01000006">
    <property type="protein sequence ID" value="SNY56409.1"/>
    <property type="molecule type" value="Genomic_DNA"/>
</dbReference>
<keyword evidence="1" id="KW-0229">DNA integration</keyword>
<gene>
    <name evidence="4" type="ORF">CVM39_17330</name>
    <name evidence="5" type="ORF">SAMN06297129_3281</name>
</gene>
<reference evidence="5 6" key="1">
    <citation type="submission" date="2017-09" db="EMBL/GenBank/DDBJ databases">
        <authorList>
            <person name="Ehlers B."/>
            <person name="Leendertz F.H."/>
        </authorList>
    </citation>
    <scope>NUCLEOTIDE SEQUENCE [LARGE SCALE GENOMIC DNA]</scope>
    <source>
        <strain evidence="5 6">CGMCC 1.12662</strain>
    </source>
</reference>
<dbReference type="GO" id="GO:0006310">
    <property type="term" value="P:DNA recombination"/>
    <property type="evidence" value="ECO:0007669"/>
    <property type="project" value="UniProtKB-KW"/>
</dbReference>
<dbReference type="OrthoDB" id="6388170at2"/>
<dbReference type="AlphaFoldDB" id="A0A285J7V0"/>
<feature type="domain" description="Tyr recombinase" evidence="3">
    <location>
        <begin position="173"/>
        <end position="351"/>
    </location>
</feature>
<evidence type="ECO:0000313" key="4">
    <source>
        <dbReference type="EMBL" id="PJE27081.1"/>
    </source>
</evidence>
<protein>
    <submittedName>
        <fullName evidence="4 5">Integrase</fullName>
    </submittedName>
</protein>
<reference evidence="4 7" key="2">
    <citation type="journal article" date="2018" name="Int. J. Syst. Evol. Microbiol.">
        <title>Pseudooceanicola lipolyticus sp. nov., a marine alphaproteobacterium, reclassification of Oceanicola flagellatus as Pseudooceanicola flagellatus comb. nov. and emended description of the genus Pseudooceanicola.</title>
        <authorList>
            <person name="Huang M.-M."/>
            <person name="Guo L.-L."/>
            <person name="Wu Y.-H."/>
            <person name="Lai Q.-L."/>
            <person name="Shao Z.-Z."/>
            <person name="Wang C.-S."/>
            <person name="Wu M."/>
            <person name="Xu X.-W."/>
        </authorList>
    </citation>
    <scope>NUCLEOTIDE SEQUENCE [LARGE SCALE GENOMIC DNA]</scope>
    <source>
        <strain evidence="4 7">Ar-45</strain>
    </source>
</reference>
<dbReference type="GO" id="GO:0003677">
    <property type="term" value="F:DNA binding"/>
    <property type="evidence" value="ECO:0007669"/>
    <property type="project" value="InterPro"/>
</dbReference>
<evidence type="ECO:0000259" key="3">
    <source>
        <dbReference type="PROSITE" id="PS51898"/>
    </source>
</evidence>
<evidence type="ECO:0000256" key="1">
    <source>
        <dbReference type="ARBA" id="ARBA00022908"/>
    </source>
</evidence>